<comment type="subcellular location">
    <subcellularLocation>
        <location evidence="2">Mitochondrion inner membrane</location>
        <topology evidence="2">Multi-pass membrane protein</topology>
    </subcellularLocation>
</comment>
<dbReference type="PIRSF" id="PIRSF038885">
    <property type="entry name" value="COB"/>
    <property type="match status" value="1"/>
</dbReference>
<name>A0A516IM94_9ARAC</name>
<dbReference type="InterPro" id="IPR048259">
    <property type="entry name" value="Cytochrome_b_N_euk/bac"/>
</dbReference>
<feature type="transmembrane region" description="Helical" evidence="19">
    <location>
        <begin position="141"/>
        <end position="167"/>
    </location>
</feature>
<evidence type="ECO:0000313" key="22">
    <source>
        <dbReference type="EMBL" id="QDP17889.1"/>
    </source>
</evidence>
<evidence type="ECO:0000256" key="1">
    <source>
        <dbReference type="ARBA" id="ARBA00002566"/>
    </source>
</evidence>
<evidence type="ECO:0000256" key="14">
    <source>
        <dbReference type="ARBA" id="ARBA00023075"/>
    </source>
</evidence>
<dbReference type="SUPFAM" id="SSF81342">
    <property type="entry name" value="Transmembrane di-heme cytochromes"/>
    <property type="match status" value="1"/>
</dbReference>
<dbReference type="InterPro" id="IPR016174">
    <property type="entry name" value="Di-haem_cyt_TM"/>
</dbReference>
<organism evidence="22">
    <name type="scientific">Parachtes teruelis</name>
    <dbReference type="NCBI Taxonomy" id="1110494"/>
    <lineage>
        <taxon>Eukaryota</taxon>
        <taxon>Metazoa</taxon>
        <taxon>Ecdysozoa</taxon>
        <taxon>Arthropoda</taxon>
        <taxon>Chelicerata</taxon>
        <taxon>Arachnida</taxon>
        <taxon>Araneae</taxon>
        <taxon>Araneomorphae</taxon>
        <taxon>Haplogynae</taxon>
        <taxon>Dysderoidea</taxon>
        <taxon>Dysderidae</taxon>
        <taxon>Parachtes</taxon>
    </lineage>
</organism>
<dbReference type="InterPro" id="IPR036150">
    <property type="entry name" value="Cyt_b/b6_C_sf"/>
</dbReference>
<dbReference type="GO" id="GO:0045275">
    <property type="term" value="C:respiratory chain complex III"/>
    <property type="evidence" value="ECO:0007669"/>
    <property type="project" value="InterPro"/>
</dbReference>
<feature type="binding site" description="axial binding residue" evidence="18">
    <location>
        <position position="197"/>
    </location>
    <ligand>
        <name>heme b</name>
        <dbReference type="ChEBI" id="CHEBI:60344"/>
        <label>b566</label>
    </ligand>
    <ligandPart>
        <name>Fe</name>
        <dbReference type="ChEBI" id="CHEBI:18248"/>
    </ligandPart>
</feature>
<comment type="subunit">
    <text evidence="3">The main subunits of complex b-c1 are: cytochrome b, cytochrome c1 and the Rieske protein.</text>
</comment>
<dbReference type="GO" id="GO:0016491">
    <property type="term" value="F:oxidoreductase activity"/>
    <property type="evidence" value="ECO:0007669"/>
    <property type="project" value="UniProtKB-UniRule"/>
</dbReference>
<proteinExistence type="inferred from homology"/>
<feature type="transmembrane region" description="Helical" evidence="19">
    <location>
        <begin position="289"/>
        <end position="309"/>
    </location>
</feature>
<feature type="binding site" description="axial binding residue" evidence="18">
    <location>
        <position position="84"/>
    </location>
    <ligand>
        <name>heme b</name>
        <dbReference type="ChEBI" id="CHEBI:60344"/>
        <label>b562</label>
    </ligand>
    <ligandPart>
        <name>Fe</name>
        <dbReference type="ChEBI" id="CHEBI:18248"/>
    </ligandPart>
</feature>
<evidence type="ECO:0000259" key="20">
    <source>
        <dbReference type="PROSITE" id="PS51002"/>
    </source>
</evidence>
<dbReference type="AlphaFoldDB" id="A0A516IM94"/>
<comment type="similarity">
    <text evidence="19">Belongs to the cytochrome b family.</text>
</comment>
<feature type="transmembrane region" description="Helical" evidence="19">
    <location>
        <begin position="30"/>
        <end position="54"/>
    </location>
</feature>
<evidence type="ECO:0000256" key="19">
    <source>
        <dbReference type="RuleBase" id="RU362117"/>
    </source>
</evidence>
<geneLocation type="mitochondrion" evidence="22"/>
<evidence type="ECO:0000256" key="12">
    <source>
        <dbReference type="ARBA" id="ARBA00022989"/>
    </source>
</evidence>
<keyword evidence="7 19" id="KW-0679">Respiratory chain</keyword>
<feature type="transmembrane region" description="Helical" evidence="19">
    <location>
        <begin position="351"/>
        <end position="370"/>
    </location>
</feature>
<evidence type="ECO:0000256" key="13">
    <source>
        <dbReference type="ARBA" id="ARBA00023004"/>
    </source>
</evidence>
<evidence type="ECO:0000256" key="3">
    <source>
        <dbReference type="ARBA" id="ARBA00011649"/>
    </source>
</evidence>
<dbReference type="GO" id="GO:0046872">
    <property type="term" value="F:metal ion binding"/>
    <property type="evidence" value="ECO:0007669"/>
    <property type="project" value="UniProtKB-UniRule"/>
</dbReference>
<evidence type="ECO:0000256" key="15">
    <source>
        <dbReference type="ARBA" id="ARBA00023128"/>
    </source>
</evidence>
<feature type="domain" description="Cytochrome b/b6 N-terminal region profile" evidence="20">
    <location>
        <begin position="1"/>
        <end position="210"/>
    </location>
</feature>
<comment type="cofactor">
    <cofactor evidence="19">
        <name>heme b</name>
        <dbReference type="ChEBI" id="CHEBI:60344"/>
    </cofactor>
    <text evidence="19">Binds 2 heme groups non-covalently.</text>
</comment>
<dbReference type="InterPro" id="IPR005797">
    <property type="entry name" value="Cyt_b/b6_N"/>
</dbReference>
<protein>
    <recommendedName>
        <fullName evidence="4 19">Cytochrome b</fullName>
    </recommendedName>
</protein>
<evidence type="ECO:0000256" key="7">
    <source>
        <dbReference type="ARBA" id="ARBA00022660"/>
    </source>
</evidence>
<dbReference type="GO" id="GO:0008121">
    <property type="term" value="F:quinol-cytochrome-c reductase activity"/>
    <property type="evidence" value="ECO:0007669"/>
    <property type="project" value="InterPro"/>
</dbReference>
<evidence type="ECO:0000256" key="4">
    <source>
        <dbReference type="ARBA" id="ARBA00013531"/>
    </source>
</evidence>
<dbReference type="GO" id="GO:0005743">
    <property type="term" value="C:mitochondrial inner membrane"/>
    <property type="evidence" value="ECO:0007669"/>
    <property type="project" value="UniProtKB-SubCell"/>
</dbReference>
<sequence>MKVSVRKTNVVLWMMNNSLVDLPSPSSISYMWGFGSLLGVFLGMQMVTGLFLAFHYSGDVLISFHSVIYISRDVFYGWFMRIFHSNGASMFFLFLYLHIGRGLYYGSYRFVNTWLVGSMLYMLAMGTAFLGYVLPWGQMSFWAATVITNLLSAIPFFGVGLVEWIWGGFAVGNPTLTRFFVFHFLLPFILAVFVGLHLVYLHELGSGNVLGTGSDVDSVSFHPYFVIKDLVGFLVALYLLFLLCLEYPYIFMDVENFIPANSLVTPIHIQPEWYFLFAYTILRSIASKMGGVIALVMSIFVLFVFPYVFKHRVKSSMGYFHMKVLFWWLVVNWVVLTWIGACVVENPFMMIGKLSSCLYFVMFYIMYAGFRMSDEEI</sequence>
<evidence type="ECO:0000256" key="9">
    <source>
        <dbReference type="ARBA" id="ARBA00022723"/>
    </source>
</evidence>
<dbReference type="SUPFAM" id="SSF81648">
    <property type="entry name" value="a domain/subunit of cytochrome bc1 complex (Ubiquinol-cytochrome c reductase)"/>
    <property type="match status" value="1"/>
</dbReference>
<evidence type="ECO:0000256" key="16">
    <source>
        <dbReference type="ARBA" id="ARBA00023136"/>
    </source>
</evidence>
<dbReference type="InterPro" id="IPR048260">
    <property type="entry name" value="Cytochrome_b_C_euk/bac"/>
</dbReference>
<dbReference type="Pfam" id="PF00033">
    <property type="entry name" value="Cytochrome_B"/>
    <property type="match status" value="1"/>
</dbReference>
<feature type="transmembrane region" description="Helical" evidence="19">
    <location>
        <begin position="111"/>
        <end position="134"/>
    </location>
</feature>
<evidence type="ECO:0000256" key="8">
    <source>
        <dbReference type="ARBA" id="ARBA00022692"/>
    </source>
</evidence>
<keyword evidence="12 19" id="KW-1133">Transmembrane helix</keyword>
<keyword evidence="11 19" id="KW-0249">Electron transport</keyword>
<comment type="cofactor">
    <cofactor evidence="18">
        <name>heme</name>
        <dbReference type="ChEBI" id="CHEBI:30413"/>
    </cofactor>
    <text evidence="18">Binds 2 heme groups non-covalently.</text>
</comment>
<keyword evidence="14" id="KW-0830">Ubiquinone</keyword>
<dbReference type="Gene3D" id="1.20.810.10">
    <property type="entry name" value="Cytochrome Bc1 Complex, Chain C"/>
    <property type="match status" value="1"/>
</dbReference>
<feature type="transmembrane region" description="Helical" evidence="19">
    <location>
        <begin position="179"/>
        <end position="201"/>
    </location>
</feature>
<dbReference type="PROSITE" id="PS51002">
    <property type="entry name" value="CYTB_NTER"/>
    <property type="match status" value="1"/>
</dbReference>
<keyword evidence="10" id="KW-0999">Mitochondrion inner membrane</keyword>
<evidence type="ECO:0000256" key="5">
    <source>
        <dbReference type="ARBA" id="ARBA00022448"/>
    </source>
</evidence>
<dbReference type="PANTHER" id="PTHR19271:SF16">
    <property type="entry name" value="CYTOCHROME B"/>
    <property type="match status" value="1"/>
</dbReference>
<accession>A0A516IM94</accession>
<keyword evidence="5 19" id="KW-0813">Transport</keyword>
<gene>
    <name evidence="22" type="primary">cob</name>
</gene>
<dbReference type="InterPro" id="IPR030689">
    <property type="entry name" value="Cytochrome_b"/>
</dbReference>
<keyword evidence="6 18" id="KW-0349">Heme</keyword>
<feature type="binding site" evidence="17">
    <location>
        <position position="202"/>
    </location>
    <ligand>
        <name>a ubiquinone</name>
        <dbReference type="ChEBI" id="CHEBI:16389"/>
    </ligand>
</feature>
<keyword evidence="8 19" id="KW-0812">Transmembrane</keyword>
<evidence type="ECO:0000256" key="10">
    <source>
        <dbReference type="ARBA" id="ARBA00022792"/>
    </source>
</evidence>
<keyword evidence="16 19" id="KW-0472">Membrane</keyword>
<reference evidence="22" key="1">
    <citation type="journal article" date="2019" name="BMC Genomics">
        <title>Arm-less mitochondrial tRNAs conserved for over 30 millions of years in spiders.</title>
        <authorList>
            <person name="Pons J."/>
            <person name="Bover P."/>
            <person name="Bidegaray-Batista L."/>
            <person name="Arnedo M."/>
        </authorList>
    </citation>
    <scope>NUCLEOTIDE SEQUENCE</scope>
    <source>
        <strain evidence="22">L103</strain>
    </source>
</reference>
<keyword evidence="15 19" id="KW-0496">Mitochondrion</keyword>
<evidence type="ECO:0000256" key="18">
    <source>
        <dbReference type="PIRSR" id="PIRSR038885-2"/>
    </source>
</evidence>
<feature type="binding site" description="axial binding residue" evidence="18">
    <location>
        <position position="183"/>
    </location>
    <ligand>
        <name>heme b</name>
        <dbReference type="ChEBI" id="CHEBI:60344"/>
        <label>b562</label>
    </ligand>
    <ligandPart>
        <name>Fe</name>
        <dbReference type="ChEBI" id="CHEBI:18248"/>
    </ligandPart>
</feature>
<feature type="binding site" description="axial binding residue" evidence="18">
    <location>
        <position position="98"/>
    </location>
    <ligand>
        <name>heme b</name>
        <dbReference type="ChEBI" id="CHEBI:60344"/>
        <label>b566</label>
    </ligand>
    <ligandPart>
        <name>Fe</name>
        <dbReference type="ChEBI" id="CHEBI:18248"/>
    </ligandPart>
</feature>
<feature type="transmembrane region" description="Helical" evidence="19">
    <location>
        <begin position="75"/>
        <end position="99"/>
    </location>
</feature>
<dbReference type="PANTHER" id="PTHR19271">
    <property type="entry name" value="CYTOCHROME B"/>
    <property type="match status" value="1"/>
</dbReference>
<dbReference type="EMBL" id="MN052921">
    <property type="protein sequence ID" value="QDP17889.1"/>
    <property type="molecule type" value="Genomic_DNA"/>
</dbReference>
<dbReference type="CDD" id="cd00290">
    <property type="entry name" value="cytochrome_b_C"/>
    <property type="match status" value="1"/>
</dbReference>
<evidence type="ECO:0000256" key="2">
    <source>
        <dbReference type="ARBA" id="ARBA00004448"/>
    </source>
</evidence>
<keyword evidence="13 18" id="KW-0408">Iron</keyword>
<feature type="transmembrane region" description="Helical" evidence="19">
    <location>
        <begin position="230"/>
        <end position="251"/>
    </location>
</feature>
<evidence type="ECO:0000256" key="11">
    <source>
        <dbReference type="ARBA" id="ARBA00022982"/>
    </source>
</evidence>
<keyword evidence="9 18" id="KW-0479">Metal-binding</keyword>
<evidence type="ECO:0000256" key="6">
    <source>
        <dbReference type="ARBA" id="ARBA00022617"/>
    </source>
</evidence>
<feature type="domain" description="Cytochrome b/b6 C-terminal region profile" evidence="21">
    <location>
        <begin position="211"/>
        <end position="377"/>
    </location>
</feature>
<dbReference type="GO" id="GO:0006122">
    <property type="term" value="P:mitochondrial electron transport, ubiquinol to cytochrome c"/>
    <property type="evidence" value="ECO:0007669"/>
    <property type="project" value="TreeGrafter"/>
</dbReference>
<dbReference type="CDD" id="cd00284">
    <property type="entry name" value="Cytochrome_b_N"/>
    <property type="match status" value="1"/>
</dbReference>
<comment type="function">
    <text evidence="1 19">Component of the ubiquinol-cytochrome c reductase complex (complex III or cytochrome b-c1 complex) that is part of the mitochondrial respiratory chain. The b-c1 complex mediates electron transfer from ubiquinol to cytochrome c. Contributes to the generation of a proton gradient across the mitochondrial membrane that is then used for ATP synthesis.</text>
</comment>
<dbReference type="PROSITE" id="PS51003">
    <property type="entry name" value="CYTB_CTER"/>
    <property type="match status" value="1"/>
</dbReference>
<dbReference type="Pfam" id="PF00032">
    <property type="entry name" value="Cytochrom_B_C"/>
    <property type="match status" value="1"/>
</dbReference>
<dbReference type="InterPro" id="IPR027387">
    <property type="entry name" value="Cytb/b6-like_sf"/>
</dbReference>
<evidence type="ECO:0000259" key="21">
    <source>
        <dbReference type="PROSITE" id="PS51003"/>
    </source>
</evidence>
<evidence type="ECO:0000256" key="17">
    <source>
        <dbReference type="PIRSR" id="PIRSR038885-1"/>
    </source>
</evidence>
<dbReference type="InterPro" id="IPR005798">
    <property type="entry name" value="Cyt_b/b6_C"/>
</dbReference>
<feature type="transmembrane region" description="Helical" evidence="19">
    <location>
        <begin position="324"/>
        <end position="344"/>
    </location>
</feature>